<reference evidence="1" key="1">
    <citation type="journal article" date="2015" name="Nature">
        <title>Complex archaea that bridge the gap between prokaryotes and eukaryotes.</title>
        <authorList>
            <person name="Spang A."/>
            <person name="Saw J.H."/>
            <person name="Jorgensen S.L."/>
            <person name="Zaremba-Niedzwiedzka K."/>
            <person name="Martijn J."/>
            <person name="Lind A.E."/>
            <person name="van Eijk R."/>
            <person name="Schleper C."/>
            <person name="Guy L."/>
            <person name="Ettema T.J."/>
        </authorList>
    </citation>
    <scope>NUCLEOTIDE SEQUENCE</scope>
</reference>
<dbReference type="EMBL" id="LAZR01016716">
    <property type="protein sequence ID" value="KKM03302.1"/>
    <property type="molecule type" value="Genomic_DNA"/>
</dbReference>
<proteinExistence type="predicted"/>
<dbReference type="AlphaFoldDB" id="A0A0F9HJF6"/>
<organism evidence="1">
    <name type="scientific">marine sediment metagenome</name>
    <dbReference type="NCBI Taxonomy" id="412755"/>
    <lineage>
        <taxon>unclassified sequences</taxon>
        <taxon>metagenomes</taxon>
        <taxon>ecological metagenomes</taxon>
    </lineage>
</organism>
<accession>A0A0F9HJF6</accession>
<name>A0A0F9HJF6_9ZZZZ</name>
<comment type="caution">
    <text evidence="1">The sequence shown here is derived from an EMBL/GenBank/DDBJ whole genome shotgun (WGS) entry which is preliminary data.</text>
</comment>
<evidence type="ECO:0000313" key="1">
    <source>
        <dbReference type="EMBL" id="KKM03302.1"/>
    </source>
</evidence>
<gene>
    <name evidence="1" type="ORF">LCGC14_1775790</name>
</gene>
<protein>
    <submittedName>
        <fullName evidence="1">Uncharacterized protein</fullName>
    </submittedName>
</protein>
<sequence>MARNITGALNTKMKGESLEVVFLVELEYPSGSVRLWNGYGELAFDSKLWTGGGEFLRISEIKETEGIVASGMVFTLSGIPSAAITNALGTDYQDRPATLYIGVLDTNMRDLVADPYVVFEGLMDVQTINDGGDTATVEVTAENHLIDLQRATNRTYTPEDQALEFPDDRGLDFITSLQTKDVLWKPAST</sequence>